<dbReference type="AlphaFoldDB" id="A0A8M3AZK3"/>
<evidence type="ECO:0000313" key="5">
    <source>
        <dbReference type="RefSeq" id="XP_009305922.1"/>
    </source>
</evidence>
<dbReference type="KEGG" id="dre:103912050"/>
<feature type="signal peptide" evidence="2">
    <location>
        <begin position="1"/>
        <end position="22"/>
    </location>
</feature>
<dbReference type="OrthoDB" id="8962944at2759"/>
<dbReference type="Proteomes" id="UP000000437">
    <property type="component" value="Chromosome 14"/>
</dbReference>
<sequence length="204" mass="22308">MREFVVTLLIAVCFYLAMELKACDLNECLICDLYPASCPACLPTSPNCNISLPNNCTMKVLNITTDPELPVPEGKSVTVNCSVDLPNASFSWIKDGELQTNEKTSMLLINTLLESTTVECHVNSSICGDFNSTLTITVKAGDYLVIILVCVGAAAALLMLFAIGMKVALRRGQVKSRARKMERQQHMENIHSTTSTVNTVSSYY</sequence>
<dbReference type="InterPro" id="IPR036179">
    <property type="entry name" value="Ig-like_dom_sf"/>
</dbReference>
<name>A0A8M3AZK3_DANRE</name>
<feature type="domain" description="Ig-like" evidence="3">
    <location>
        <begin position="53"/>
        <end position="137"/>
    </location>
</feature>
<dbReference type="PROSITE" id="PS50835">
    <property type="entry name" value="IG_LIKE"/>
    <property type="match status" value="1"/>
</dbReference>
<feature type="chain" id="PRO_5035429855" description="Ig-like domain-containing protein" evidence="2">
    <location>
        <begin position="23"/>
        <end position="204"/>
    </location>
</feature>
<keyword evidence="1" id="KW-0472">Membrane</keyword>
<accession>A0A8M3AZK3</accession>
<proteinExistence type="predicted"/>
<dbReference type="InterPro" id="IPR013783">
    <property type="entry name" value="Ig-like_fold"/>
</dbReference>
<evidence type="ECO:0000313" key="4">
    <source>
        <dbReference type="Proteomes" id="UP000000437"/>
    </source>
</evidence>
<organism evidence="4 5">
    <name type="scientific">Danio rerio</name>
    <name type="common">Zebrafish</name>
    <name type="synonym">Brachydanio rerio</name>
    <dbReference type="NCBI Taxonomy" id="7955"/>
    <lineage>
        <taxon>Eukaryota</taxon>
        <taxon>Metazoa</taxon>
        <taxon>Chordata</taxon>
        <taxon>Craniata</taxon>
        <taxon>Vertebrata</taxon>
        <taxon>Euteleostomi</taxon>
        <taxon>Actinopterygii</taxon>
        <taxon>Neopterygii</taxon>
        <taxon>Teleostei</taxon>
        <taxon>Ostariophysi</taxon>
        <taxon>Cypriniformes</taxon>
        <taxon>Danionidae</taxon>
        <taxon>Danioninae</taxon>
        <taxon>Danio</taxon>
    </lineage>
</organism>
<keyword evidence="2" id="KW-0732">Signal</keyword>
<evidence type="ECO:0000256" key="1">
    <source>
        <dbReference type="SAM" id="Phobius"/>
    </source>
</evidence>
<keyword evidence="4" id="KW-1185">Reference proteome</keyword>
<dbReference type="Gene3D" id="2.60.40.10">
    <property type="entry name" value="Immunoglobulins"/>
    <property type="match status" value="1"/>
</dbReference>
<keyword evidence="1" id="KW-0812">Transmembrane</keyword>
<dbReference type="GeneID" id="103912050"/>
<dbReference type="SUPFAM" id="SSF48726">
    <property type="entry name" value="Immunoglobulin"/>
    <property type="match status" value="1"/>
</dbReference>
<evidence type="ECO:0000259" key="3">
    <source>
        <dbReference type="PROSITE" id="PS50835"/>
    </source>
</evidence>
<gene>
    <name evidence="5" type="primary">LOC103912050</name>
</gene>
<dbReference type="RefSeq" id="XP_009305922.1">
    <property type="nucleotide sequence ID" value="XM_009307647.5"/>
</dbReference>
<protein>
    <recommendedName>
        <fullName evidence="3">Ig-like domain-containing protein</fullName>
    </recommendedName>
</protein>
<evidence type="ECO:0000256" key="2">
    <source>
        <dbReference type="SAM" id="SignalP"/>
    </source>
</evidence>
<keyword evidence="1" id="KW-1133">Transmembrane helix</keyword>
<feature type="transmembrane region" description="Helical" evidence="1">
    <location>
        <begin position="143"/>
        <end position="169"/>
    </location>
</feature>
<dbReference type="InterPro" id="IPR007110">
    <property type="entry name" value="Ig-like_dom"/>
</dbReference>
<reference evidence="5" key="1">
    <citation type="submission" date="2025-08" db="UniProtKB">
        <authorList>
            <consortium name="RefSeq"/>
        </authorList>
    </citation>
    <scope>IDENTIFICATION</scope>
    <source>
        <strain evidence="5">Tuebingen</strain>
        <tissue evidence="5">Fibroblasts and whole tissue</tissue>
    </source>
</reference>